<feature type="transmembrane region" description="Helical" evidence="1">
    <location>
        <begin position="133"/>
        <end position="153"/>
    </location>
</feature>
<evidence type="ECO:0000313" key="2">
    <source>
        <dbReference type="EMBL" id="SDC84604.1"/>
    </source>
</evidence>
<protein>
    <submittedName>
        <fullName evidence="2">Uncharacterized protein</fullName>
    </submittedName>
</protein>
<proteinExistence type="predicted"/>
<keyword evidence="1" id="KW-0812">Transmembrane</keyword>
<reference evidence="3" key="1">
    <citation type="submission" date="2016-10" db="EMBL/GenBank/DDBJ databases">
        <authorList>
            <person name="Varghese N."/>
            <person name="Submissions S."/>
        </authorList>
    </citation>
    <scope>NUCLEOTIDE SEQUENCE [LARGE SCALE GENOMIC DNA]</scope>
    <source>
        <strain evidence="3">DSM 21620</strain>
    </source>
</reference>
<sequence>MGRRNIGEMDFWALRNSLDTRQSISSLGAMLIVSIFLNAILFLVVYIVVFDYSTYPNKESIYKAHLYITVILSLLSLIFGLPSVYKRFEKIQYLITIIVSQNLFGAFPLLFALFAFGNVYGVTQDDLLTITKLALFAGGLVFIVTSIRFFLLLKRGEYRADSYKEKVRKKWENFVRGKLPVFTAIGVGAVFIIQFLFRVIPLTDFDTIIMGTLSILIYLTMLFVLPEQLVILYCKIRYESFNHNRKGNLKPFGFKTHQKKKKKNYKVR</sequence>
<keyword evidence="1" id="KW-1133">Transmembrane helix</keyword>
<dbReference type="AlphaFoldDB" id="A0A1G6PY69"/>
<evidence type="ECO:0000256" key="1">
    <source>
        <dbReference type="SAM" id="Phobius"/>
    </source>
</evidence>
<feature type="transmembrane region" description="Helical" evidence="1">
    <location>
        <begin position="93"/>
        <end position="121"/>
    </location>
</feature>
<accession>A0A1G6PY69</accession>
<dbReference type="OrthoDB" id="2435178at2"/>
<dbReference type="STRING" id="361279.SAMN05421663_104293"/>
<feature type="transmembrane region" description="Helical" evidence="1">
    <location>
        <begin position="209"/>
        <end position="234"/>
    </location>
</feature>
<name>A0A1G6PY69_9BACI</name>
<feature type="transmembrane region" description="Helical" evidence="1">
    <location>
        <begin position="174"/>
        <end position="197"/>
    </location>
</feature>
<organism evidence="2 3">
    <name type="scientific">Terribacillus halophilus</name>
    <dbReference type="NCBI Taxonomy" id="361279"/>
    <lineage>
        <taxon>Bacteria</taxon>
        <taxon>Bacillati</taxon>
        <taxon>Bacillota</taxon>
        <taxon>Bacilli</taxon>
        <taxon>Bacillales</taxon>
        <taxon>Bacillaceae</taxon>
        <taxon>Terribacillus</taxon>
    </lineage>
</organism>
<keyword evidence="3" id="KW-1185">Reference proteome</keyword>
<feature type="transmembrane region" description="Helical" evidence="1">
    <location>
        <begin position="61"/>
        <end position="81"/>
    </location>
</feature>
<dbReference type="EMBL" id="FMZB01000004">
    <property type="protein sequence ID" value="SDC84604.1"/>
    <property type="molecule type" value="Genomic_DNA"/>
</dbReference>
<feature type="transmembrane region" description="Helical" evidence="1">
    <location>
        <begin position="27"/>
        <end position="49"/>
    </location>
</feature>
<dbReference type="Proteomes" id="UP000198666">
    <property type="component" value="Unassembled WGS sequence"/>
</dbReference>
<dbReference type="RefSeq" id="WP_093727071.1">
    <property type="nucleotide sequence ID" value="NZ_FMZB01000004.1"/>
</dbReference>
<gene>
    <name evidence="2" type="ORF">SAMN05421663_104293</name>
</gene>
<evidence type="ECO:0000313" key="3">
    <source>
        <dbReference type="Proteomes" id="UP000198666"/>
    </source>
</evidence>
<keyword evidence="1" id="KW-0472">Membrane</keyword>